<dbReference type="Proteomes" id="UP001165679">
    <property type="component" value="Unassembled WGS sequence"/>
</dbReference>
<evidence type="ECO:0000313" key="2">
    <source>
        <dbReference type="EMBL" id="MCW3475418.1"/>
    </source>
</evidence>
<keyword evidence="3" id="KW-1185">Reference proteome</keyword>
<feature type="region of interest" description="Disordered" evidence="1">
    <location>
        <begin position="14"/>
        <end position="108"/>
    </location>
</feature>
<sequence length="126" mass="12969">MSISSIASNIWHSAATALAPPTPDTVSAADPKPQRARPSQPNQPAGPTDPFQSLSSDLQAWLTQQQANDPQSASATTTSGTAKAHHHHHHHEAASGTNADQSSLSSTLSPDLAQAINAYSQTASAA</sequence>
<name>A0AA41YRT6_9PROT</name>
<feature type="compositionally biased region" description="Polar residues" evidence="1">
    <location>
        <begin position="98"/>
        <end position="108"/>
    </location>
</feature>
<accession>A0AA41YRT6</accession>
<gene>
    <name evidence="2" type="ORF">OL599_12615</name>
</gene>
<evidence type="ECO:0000313" key="3">
    <source>
        <dbReference type="Proteomes" id="UP001165679"/>
    </source>
</evidence>
<organism evidence="2 3">
    <name type="scientific">Limobrevibacterium gyesilva</name>
    <dbReference type="NCBI Taxonomy" id="2991712"/>
    <lineage>
        <taxon>Bacteria</taxon>
        <taxon>Pseudomonadati</taxon>
        <taxon>Pseudomonadota</taxon>
        <taxon>Alphaproteobacteria</taxon>
        <taxon>Acetobacterales</taxon>
        <taxon>Acetobacteraceae</taxon>
        <taxon>Limobrevibacterium</taxon>
    </lineage>
</organism>
<protein>
    <submittedName>
        <fullName evidence="2">Uncharacterized protein</fullName>
    </submittedName>
</protein>
<feature type="compositionally biased region" description="Polar residues" evidence="1">
    <location>
        <begin position="37"/>
        <end position="71"/>
    </location>
</feature>
<proteinExistence type="predicted"/>
<reference evidence="2" key="2">
    <citation type="submission" date="2022-10" db="EMBL/GenBank/DDBJ databases">
        <authorList>
            <person name="Trinh H.N."/>
        </authorList>
    </citation>
    <scope>NUCLEOTIDE SEQUENCE</scope>
    <source>
        <strain evidence="2">RN2-1</strain>
    </source>
</reference>
<comment type="caution">
    <text evidence="2">The sequence shown here is derived from an EMBL/GenBank/DDBJ whole genome shotgun (WGS) entry which is preliminary data.</text>
</comment>
<dbReference type="AlphaFoldDB" id="A0AA41YRT6"/>
<dbReference type="RefSeq" id="WP_264714129.1">
    <property type="nucleotide sequence ID" value="NZ_JAPDNT010000008.1"/>
</dbReference>
<evidence type="ECO:0000256" key="1">
    <source>
        <dbReference type="SAM" id="MobiDB-lite"/>
    </source>
</evidence>
<feature type="compositionally biased region" description="Low complexity" evidence="1">
    <location>
        <begin position="72"/>
        <end position="82"/>
    </location>
</feature>
<reference evidence="2" key="1">
    <citation type="submission" date="2022-09" db="EMBL/GenBank/DDBJ databases">
        <title>Rhodovastum sp. nov. RN2-1 isolated from soil in Seongnam, South Korea.</title>
        <authorList>
            <person name="Le N.T."/>
        </authorList>
    </citation>
    <scope>NUCLEOTIDE SEQUENCE</scope>
    <source>
        <strain evidence="2">RN2-1</strain>
    </source>
</reference>
<dbReference type="EMBL" id="JAPDNT010000008">
    <property type="protein sequence ID" value="MCW3475418.1"/>
    <property type="molecule type" value="Genomic_DNA"/>
</dbReference>